<dbReference type="RefSeq" id="WP_139514114.1">
    <property type="nucleotide sequence ID" value="NZ_CP040896.1"/>
</dbReference>
<protein>
    <submittedName>
        <fullName evidence="1">Uncharacterized protein</fullName>
    </submittedName>
</protein>
<evidence type="ECO:0000313" key="2">
    <source>
        <dbReference type="Proteomes" id="UP000305398"/>
    </source>
</evidence>
<dbReference type="OrthoDB" id="880140at2"/>
<accession>A0A5B7ZW36</accession>
<evidence type="ECO:0000313" key="1">
    <source>
        <dbReference type="EMBL" id="QDA59039.1"/>
    </source>
</evidence>
<name>A0A5B7ZW36_9BACT</name>
<dbReference type="PROSITE" id="PS51257">
    <property type="entry name" value="PROKAR_LIPOPROTEIN"/>
    <property type="match status" value="1"/>
</dbReference>
<organism evidence="1 2">
    <name type="scientific">Hymenobacter jejuensis</name>
    <dbReference type="NCBI Taxonomy" id="2502781"/>
    <lineage>
        <taxon>Bacteria</taxon>
        <taxon>Pseudomonadati</taxon>
        <taxon>Bacteroidota</taxon>
        <taxon>Cytophagia</taxon>
        <taxon>Cytophagales</taxon>
        <taxon>Hymenobacteraceae</taxon>
        <taxon>Hymenobacter</taxon>
    </lineage>
</organism>
<dbReference type="Proteomes" id="UP000305398">
    <property type="component" value="Chromosome"/>
</dbReference>
<keyword evidence="2" id="KW-1185">Reference proteome</keyword>
<dbReference type="KEGG" id="hyj:FHG12_02485"/>
<dbReference type="AlphaFoldDB" id="A0A5B7ZW36"/>
<reference evidence="1 2" key="1">
    <citation type="submission" date="2019-06" db="EMBL/GenBank/DDBJ databases">
        <authorList>
            <person name="Srinivasan S."/>
        </authorList>
    </citation>
    <scope>NUCLEOTIDE SEQUENCE [LARGE SCALE GENOMIC DNA]</scope>
    <source>
        <strain evidence="1 2">17J68-5</strain>
    </source>
</reference>
<proteinExistence type="predicted"/>
<sequence length="168" mass="18428">MKNFSSCFAIGALLLGVACSKPGPDDAAHDAVGRYVKTNLPDPESYEVVRFGRSTSFTRQDSAAHEATLLHDHLPYLEAAEARALEQYKKAGESNKASSFFETEKAYKKATEAKLQAQRDEKALTMVRDTTRLGTLFMHTYKAKNKSGAAVVDSAQFLVYKNGAVETL</sequence>
<gene>
    <name evidence="1" type="ORF">FHG12_02485</name>
</gene>
<dbReference type="EMBL" id="CP040896">
    <property type="protein sequence ID" value="QDA59039.1"/>
    <property type="molecule type" value="Genomic_DNA"/>
</dbReference>